<accession>A0A2V1GXZ2</accession>
<evidence type="ECO:0000256" key="4">
    <source>
        <dbReference type="ARBA" id="ARBA00022723"/>
    </source>
</evidence>
<dbReference type="EMBL" id="QDDL01000008">
    <property type="protein sequence ID" value="PVZ66402.1"/>
    <property type="molecule type" value="Genomic_DNA"/>
</dbReference>
<dbReference type="Gene3D" id="3.30.70.140">
    <property type="entry name" value="Aspartate carbamoyltransferase regulatory subunit, N-terminal domain"/>
    <property type="match status" value="1"/>
</dbReference>
<feature type="domain" description="Aspartate carbamoyltransferase regulatory subunit C-terminal" evidence="9">
    <location>
        <begin position="101"/>
        <end position="147"/>
    </location>
</feature>
<dbReference type="InterPro" id="IPR036793">
    <property type="entry name" value="Asp_carbatrfase_reg_N_sf"/>
</dbReference>
<dbReference type="SUPFAM" id="SSF57825">
    <property type="entry name" value="Aspartate carbamoyltransferase, Regulatory-chain, C-terminal domain"/>
    <property type="match status" value="1"/>
</dbReference>
<keyword evidence="10" id="KW-0808">Transferase</keyword>
<feature type="binding site" evidence="7">
    <location>
        <position position="140"/>
    </location>
    <ligand>
        <name>Zn(2+)</name>
        <dbReference type="ChEBI" id="CHEBI:29105"/>
    </ligand>
</feature>
<gene>
    <name evidence="7" type="primary">pyrI</name>
    <name evidence="10" type="ORF">DC094_17050</name>
</gene>
<evidence type="ECO:0000313" key="10">
    <source>
        <dbReference type="EMBL" id="PVZ66402.1"/>
    </source>
</evidence>
<comment type="cofactor">
    <cofactor evidence="7">
        <name>Zn(2+)</name>
        <dbReference type="ChEBI" id="CHEBI:29105"/>
    </cofactor>
    <text evidence="7">Binds 1 zinc ion per subunit.</text>
</comment>
<comment type="similarity">
    <text evidence="2 7">Belongs to the PyrI family.</text>
</comment>
<dbReference type="Gene3D" id="2.30.30.20">
    <property type="entry name" value="Aspartate carbamoyltransferase regulatory subunit, C-terminal domain"/>
    <property type="match status" value="1"/>
</dbReference>
<evidence type="ECO:0000259" key="8">
    <source>
        <dbReference type="Pfam" id="PF01948"/>
    </source>
</evidence>
<evidence type="ECO:0000256" key="2">
    <source>
        <dbReference type="ARBA" id="ARBA00010498"/>
    </source>
</evidence>
<dbReference type="GO" id="GO:0046872">
    <property type="term" value="F:metal ion binding"/>
    <property type="evidence" value="ECO:0007669"/>
    <property type="project" value="UniProtKB-KW"/>
</dbReference>
<feature type="binding site" evidence="7">
    <location>
        <position position="108"/>
    </location>
    <ligand>
        <name>Zn(2+)</name>
        <dbReference type="ChEBI" id="CHEBI:29105"/>
    </ligand>
</feature>
<evidence type="ECO:0000256" key="7">
    <source>
        <dbReference type="HAMAP-Rule" id="MF_00002"/>
    </source>
</evidence>
<dbReference type="OrthoDB" id="5599321at2"/>
<dbReference type="GO" id="GO:0006207">
    <property type="term" value="P:'de novo' pyrimidine nucleobase biosynthetic process"/>
    <property type="evidence" value="ECO:0007669"/>
    <property type="project" value="InterPro"/>
</dbReference>
<dbReference type="AlphaFoldDB" id="A0A2V1GXZ2"/>
<dbReference type="PANTHER" id="PTHR35805">
    <property type="entry name" value="ASPARTATE CARBAMOYLTRANSFERASE REGULATORY CHAIN"/>
    <property type="match status" value="1"/>
</dbReference>
<proteinExistence type="inferred from homology"/>
<keyword evidence="4 7" id="KW-0479">Metal-binding</keyword>
<feature type="binding site" evidence="7">
    <location>
        <position position="137"/>
    </location>
    <ligand>
        <name>Zn(2+)</name>
        <dbReference type="ChEBI" id="CHEBI:29105"/>
    </ligand>
</feature>
<evidence type="ECO:0000256" key="6">
    <source>
        <dbReference type="ARBA" id="ARBA00022975"/>
    </source>
</evidence>
<name>A0A2V1GXZ2_9GAMM</name>
<organism evidence="10 11">
    <name type="scientific">Pelagibaculum spongiae</name>
    <dbReference type="NCBI Taxonomy" id="2080658"/>
    <lineage>
        <taxon>Bacteria</taxon>
        <taxon>Pseudomonadati</taxon>
        <taxon>Pseudomonadota</taxon>
        <taxon>Gammaproteobacteria</taxon>
        <taxon>Oceanospirillales</taxon>
        <taxon>Pelagibaculum</taxon>
    </lineage>
</organism>
<reference evidence="10 11" key="1">
    <citation type="submission" date="2018-04" db="EMBL/GenBank/DDBJ databases">
        <title>Thalassorhabdus spongiae gen. nov., sp. nov., isolated from a marine sponge in South-West Iceland.</title>
        <authorList>
            <person name="Knobloch S."/>
            <person name="Daussin A."/>
            <person name="Johannsson R."/>
            <person name="Marteinsson V.T."/>
        </authorList>
    </citation>
    <scope>NUCLEOTIDE SEQUENCE [LARGE SCALE GENOMIC DNA]</scope>
    <source>
        <strain evidence="10 11">Hp12</strain>
    </source>
</reference>
<comment type="subunit">
    <text evidence="7">Contains catalytic and regulatory chains.</text>
</comment>
<feature type="domain" description="Aspartate carbamoyltransferase regulatory subunit N-terminal" evidence="8">
    <location>
        <begin position="6"/>
        <end position="96"/>
    </location>
</feature>
<dbReference type="GO" id="GO:0006221">
    <property type="term" value="P:pyrimidine nucleotide biosynthetic process"/>
    <property type="evidence" value="ECO:0007669"/>
    <property type="project" value="UniProtKB-UniRule"/>
</dbReference>
<dbReference type="GO" id="GO:0016740">
    <property type="term" value="F:transferase activity"/>
    <property type="evidence" value="ECO:0007669"/>
    <property type="project" value="UniProtKB-KW"/>
</dbReference>
<sequence>MPSNKLMVEAIEKGTVIDHIHAGAGIKILRWLQLLNDHDRITVGLNLPSKHHGYKDLIKVENRILTDQEASELAIFAPEATVNRIEDYKVKDKFAVSLPKRVTGVFLCPNSNCITRTEKVATLFKLENNKKGLRMKCHYCEKHFNREVMSKVAF</sequence>
<dbReference type="Proteomes" id="UP000244906">
    <property type="component" value="Unassembled WGS sequence"/>
</dbReference>
<keyword evidence="5 7" id="KW-0862">Zinc</keyword>
<dbReference type="NCBIfam" id="TIGR00240">
    <property type="entry name" value="ATCase_reg"/>
    <property type="match status" value="1"/>
</dbReference>
<dbReference type="GO" id="GO:0009347">
    <property type="term" value="C:aspartate carbamoyltransferase complex"/>
    <property type="evidence" value="ECO:0007669"/>
    <property type="project" value="InterPro"/>
</dbReference>
<dbReference type="Pfam" id="PF01948">
    <property type="entry name" value="PyrI"/>
    <property type="match status" value="1"/>
</dbReference>
<dbReference type="PANTHER" id="PTHR35805:SF1">
    <property type="entry name" value="ASPARTATE CARBAMOYLTRANSFERASE REGULATORY CHAIN"/>
    <property type="match status" value="1"/>
</dbReference>
<evidence type="ECO:0000256" key="1">
    <source>
        <dbReference type="ARBA" id="ARBA00002565"/>
    </source>
</evidence>
<evidence type="ECO:0000313" key="11">
    <source>
        <dbReference type="Proteomes" id="UP000244906"/>
    </source>
</evidence>
<dbReference type="InterPro" id="IPR002801">
    <property type="entry name" value="Asp_carbamoylTrfase_reg"/>
</dbReference>
<keyword evidence="6 7" id="KW-0665">Pyrimidine biosynthesis</keyword>
<evidence type="ECO:0000256" key="5">
    <source>
        <dbReference type="ARBA" id="ARBA00022833"/>
    </source>
</evidence>
<evidence type="ECO:0000256" key="3">
    <source>
        <dbReference type="ARBA" id="ARBA00021764"/>
    </source>
</evidence>
<dbReference type="HAMAP" id="MF_00002">
    <property type="entry name" value="Asp_carb_tr_reg"/>
    <property type="match status" value="1"/>
</dbReference>
<keyword evidence="11" id="KW-1185">Reference proteome</keyword>
<dbReference type="RefSeq" id="WP_116688321.1">
    <property type="nucleotide sequence ID" value="NZ_CAWNYD010000008.1"/>
</dbReference>
<dbReference type="InterPro" id="IPR020542">
    <property type="entry name" value="Asp_carbamoyltrfase_reg_C"/>
</dbReference>
<feature type="binding site" evidence="7">
    <location>
        <position position="113"/>
    </location>
    <ligand>
        <name>Zn(2+)</name>
        <dbReference type="ChEBI" id="CHEBI:29105"/>
    </ligand>
</feature>
<comment type="caution">
    <text evidence="10">The sequence shown here is derived from an EMBL/GenBank/DDBJ whole genome shotgun (WGS) entry which is preliminary data.</text>
</comment>
<dbReference type="InterPro" id="IPR020545">
    <property type="entry name" value="Asp_carbamoyltransf_reg_N"/>
</dbReference>
<evidence type="ECO:0000259" key="9">
    <source>
        <dbReference type="Pfam" id="PF02748"/>
    </source>
</evidence>
<dbReference type="InterPro" id="IPR036792">
    <property type="entry name" value="Asp_carbatrfase_reg_C_sf"/>
</dbReference>
<dbReference type="Pfam" id="PF02748">
    <property type="entry name" value="PyrI_C"/>
    <property type="match status" value="1"/>
</dbReference>
<dbReference type="SUPFAM" id="SSF54893">
    <property type="entry name" value="Aspartate carbamoyltransferase, Regulatory-chain, N-terminal domain"/>
    <property type="match status" value="1"/>
</dbReference>
<comment type="function">
    <text evidence="1 7">Involved in allosteric regulation of aspartate carbamoyltransferase.</text>
</comment>
<protein>
    <recommendedName>
        <fullName evidence="3 7">Aspartate carbamoyltransferase regulatory chain</fullName>
    </recommendedName>
</protein>